<dbReference type="InterPro" id="IPR001647">
    <property type="entry name" value="HTH_TetR"/>
</dbReference>
<dbReference type="Gene3D" id="1.10.357.10">
    <property type="entry name" value="Tetracycline Repressor, domain 2"/>
    <property type="match status" value="1"/>
</dbReference>
<evidence type="ECO:0000259" key="3">
    <source>
        <dbReference type="PROSITE" id="PS50977"/>
    </source>
</evidence>
<evidence type="ECO:0000256" key="1">
    <source>
        <dbReference type="ARBA" id="ARBA00023125"/>
    </source>
</evidence>
<dbReference type="AlphaFoldDB" id="A0A0M8PHQ0"/>
<reference evidence="5" key="2">
    <citation type="submission" date="2015-01" db="EMBL/GenBank/DDBJ databases">
        <title>Draft genome sequence of potential hydrocarbon metabolising strain of Rhodococcus rhodochrous.</title>
        <authorList>
            <person name="Aggarwal R.K."/>
            <person name="Dawar C."/>
        </authorList>
    </citation>
    <scope>NUCLEOTIDE SEQUENCE [LARGE SCALE GENOMIC DNA]</scope>
    <source>
        <strain evidence="5">KG-21</strain>
    </source>
</reference>
<dbReference type="PROSITE" id="PS50977">
    <property type="entry name" value="HTH_TETR_2"/>
    <property type="match status" value="1"/>
</dbReference>
<gene>
    <name evidence="4" type="ORF">Z051_09340</name>
</gene>
<comment type="caution">
    <text evidence="4">The sequence shown here is derived from an EMBL/GenBank/DDBJ whole genome shotgun (WGS) entry which is preliminary data.</text>
</comment>
<dbReference type="InterPro" id="IPR009057">
    <property type="entry name" value="Homeodomain-like_sf"/>
</dbReference>
<dbReference type="Pfam" id="PF00440">
    <property type="entry name" value="TetR_N"/>
    <property type="match status" value="1"/>
</dbReference>
<feature type="DNA-binding region" description="H-T-H motif" evidence="2">
    <location>
        <begin position="29"/>
        <end position="48"/>
    </location>
</feature>
<organism evidence="4 5">
    <name type="scientific">Rhodococcus rhodochrous KG-21</name>
    <dbReference type="NCBI Taxonomy" id="1441923"/>
    <lineage>
        <taxon>Bacteria</taxon>
        <taxon>Bacillati</taxon>
        <taxon>Actinomycetota</taxon>
        <taxon>Actinomycetes</taxon>
        <taxon>Mycobacteriales</taxon>
        <taxon>Nocardiaceae</taxon>
        <taxon>Rhodococcus</taxon>
    </lineage>
</organism>
<keyword evidence="1 2" id="KW-0238">DNA-binding</keyword>
<sequence>MPRPRIHDLDEVLDVTENLVVAGGASAVTLRAVAAATGMSNGALYHAFGSRGGLVGRAWLRAAHRFLDLQRAAADEVLGSASTPDRGIDAVVAAADAPAAFAARFPESSRLLLTVRREELLGSDPPADVAAELSRLDSILVALLVRLSRALWDRGDARAVAIVEDCVVGLPTGLLLRRRRVPDAAMRRGLEAAVRAVLALDPPPAPPGRGGHTKGPR</sequence>
<evidence type="ECO:0000256" key="2">
    <source>
        <dbReference type="PROSITE-ProRule" id="PRU00335"/>
    </source>
</evidence>
<evidence type="ECO:0000313" key="5">
    <source>
        <dbReference type="Proteomes" id="UP000037712"/>
    </source>
</evidence>
<name>A0A0M8PHQ0_RHORH</name>
<proteinExistence type="predicted"/>
<protein>
    <submittedName>
        <fullName evidence="4">TetR family transcriptional regulator</fullName>
    </submittedName>
</protein>
<dbReference type="GO" id="GO:0003677">
    <property type="term" value="F:DNA binding"/>
    <property type="evidence" value="ECO:0007669"/>
    <property type="project" value="UniProtKB-UniRule"/>
</dbReference>
<reference evidence="4 5" key="1">
    <citation type="journal article" date="2015" name="Genome Announc.">
        <title>Draft Genome Sequence of Rhodococcus rhodochrous Strain KG-21, a Soil Isolate from Oil Fields of Krishna-Godavari Basin, India.</title>
        <authorList>
            <person name="Dawar C."/>
            <person name="Aggarwal R.K."/>
        </authorList>
    </citation>
    <scope>NUCLEOTIDE SEQUENCE [LARGE SCALE GENOMIC DNA]</scope>
    <source>
        <strain evidence="4 5">KG-21</strain>
    </source>
</reference>
<dbReference type="SUPFAM" id="SSF46689">
    <property type="entry name" value="Homeodomain-like"/>
    <property type="match status" value="1"/>
</dbReference>
<dbReference type="RefSeq" id="WP_054372404.1">
    <property type="nucleotide sequence ID" value="NZ_AZYO01000017.1"/>
</dbReference>
<dbReference type="Proteomes" id="UP000037712">
    <property type="component" value="Unassembled WGS sequence"/>
</dbReference>
<dbReference type="PATRIC" id="fig|1441923.3.peg.2066"/>
<accession>A0A0M8PHQ0</accession>
<feature type="domain" description="HTH tetR-type" evidence="3">
    <location>
        <begin position="6"/>
        <end position="66"/>
    </location>
</feature>
<evidence type="ECO:0000313" key="4">
    <source>
        <dbReference type="EMBL" id="KOS56546.1"/>
    </source>
</evidence>
<dbReference type="EMBL" id="AZYO01000017">
    <property type="protein sequence ID" value="KOS56546.1"/>
    <property type="molecule type" value="Genomic_DNA"/>
</dbReference>